<dbReference type="Pfam" id="PF01935">
    <property type="entry name" value="DUF87"/>
    <property type="match status" value="1"/>
</dbReference>
<keyword evidence="2" id="KW-0067">ATP-binding</keyword>
<dbReference type="SUPFAM" id="SSF52540">
    <property type="entry name" value="P-loop containing nucleoside triphosphate hydrolases"/>
    <property type="match status" value="1"/>
</dbReference>
<evidence type="ECO:0000313" key="2">
    <source>
        <dbReference type="EMBL" id="WQQ28018.1"/>
    </source>
</evidence>
<protein>
    <submittedName>
        <fullName evidence="2">ATP-binding protein</fullName>
    </submittedName>
</protein>
<name>A0ABZ0ZUL8_9ACTN</name>
<dbReference type="Gene3D" id="3.40.50.300">
    <property type="entry name" value="P-loop containing nucleotide triphosphate hydrolases"/>
    <property type="match status" value="2"/>
</dbReference>
<proteinExistence type="predicted"/>
<accession>A0ABZ0ZUL8</accession>
<keyword evidence="2" id="KW-0547">Nucleotide-binding</keyword>
<dbReference type="PANTHER" id="PTHR42957">
    <property type="entry name" value="HELICASE MJ1565-RELATED"/>
    <property type="match status" value="1"/>
</dbReference>
<dbReference type="InterPro" id="IPR027417">
    <property type="entry name" value="P-loop_NTPase"/>
</dbReference>
<dbReference type="RefSeq" id="WP_322938247.1">
    <property type="nucleotide sequence ID" value="NZ_CP141059.1"/>
</dbReference>
<dbReference type="InterPro" id="IPR002789">
    <property type="entry name" value="HerA_central"/>
</dbReference>
<keyword evidence="3" id="KW-1185">Reference proteome</keyword>
<gene>
    <name evidence="2" type="ORF">SHK19_07240</name>
</gene>
<dbReference type="Proteomes" id="UP001327225">
    <property type="component" value="Chromosome"/>
</dbReference>
<dbReference type="GO" id="GO:0005524">
    <property type="term" value="F:ATP binding"/>
    <property type="evidence" value="ECO:0007669"/>
    <property type="project" value="UniProtKB-KW"/>
</dbReference>
<feature type="domain" description="Helicase HerA central" evidence="1">
    <location>
        <begin position="140"/>
        <end position="274"/>
    </location>
</feature>
<dbReference type="InterPro" id="IPR008571">
    <property type="entry name" value="HerA-like"/>
</dbReference>
<evidence type="ECO:0000313" key="3">
    <source>
        <dbReference type="Proteomes" id="UP001327225"/>
    </source>
</evidence>
<dbReference type="EMBL" id="CP141059">
    <property type="protein sequence ID" value="WQQ28018.1"/>
    <property type="molecule type" value="Genomic_DNA"/>
</dbReference>
<sequence>MDTALDRSDPLAEQITRYRDVRERIEKGTLALATSVDGRAFEFQASLHGLALRRGAYVVLEHAGGRRFGQLTDLASHTADVGVPGVDGATTTVRVRLAGGNGLLLDQGGPFHDAQVRPALPDEVRAWLAEASRPDRAGLVVGELLMAPGVLAELDSGGLNRHTFMCGQSGSGKTYSLGLLLERVLVETSLRIVILDPNSDYVGLGRLRADVDPARAAAYRSVPDDVAVWSNEPGADRLLRLRFAELDARTQGAVLGLDPIADRDEYAVLTDLLRATEAGRPVVSGLDQLIGSPNPAAQHLGMRALNLGVLDWSIWSPDAPSLLQELEEPSSRCLVVDLGSLETLDEQRMVADAVLASLWRLRRNREPVLVVIDEAHNICAAEPSNPVSTVSTERAVQIAAEGRKYGLYLLVSTQRPDKVHENVVSQCDNLLLMRMNSSADVADLARMFSYVPPGLLDGAPSFGMGQALVGGRIYPQGGAYVQMGARVSQEGGADIPTTWARPRGA</sequence>
<organism evidence="2 3">
    <name type="scientific">Nocardioides bizhenqiangii</name>
    <dbReference type="NCBI Taxonomy" id="3095076"/>
    <lineage>
        <taxon>Bacteria</taxon>
        <taxon>Bacillati</taxon>
        <taxon>Actinomycetota</taxon>
        <taxon>Actinomycetes</taxon>
        <taxon>Propionibacteriales</taxon>
        <taxon>Nocardioidaceae</taxon>
        <taxon>Nocardioides</taxon>
    </lineage>
</organism>
<reference evidence="3" key="1">
    <citation type="submission" date="2023-12" db="EMBL/GenBank/DDBJ databases">
        <title>Novel species in genus Nocardioides.</title>
        <authorList>
            <person name="Zhou H."/>
        </authorList>
    </citation>
    <scope>NUCLEOTIDE SEQUENCE [LARGE SCALE GENOMIC DNA]</scope>
    <source>
        <strain evidence="3">HM61</strain>
    </source>
</reference>
<dbReference type="PANTHER" id="PTHR42957:SF1">
    <property type="entry name" value="HELICASE MJ1565-RELATED"/>
    <property type="match status" value="1"/>
</dbReference>
<evidence type="ECO:0000259" key="1">
    <source>
        <dbReference type="Pfam" id="PF01935"/>
    </source>
</evidence>